<dbReference type="EMBL" id="CP124755">
    <property type="protein sequence ID" value="WGZ90084.1"/>
    <property type="molecule type" value="Genomic_DNA"/>
</dbReference>
<feature type="domain" description="Peptidoglycan binding-like" evidence="1">
    <location>
        <begin position="234"/>
        <end position="271"/>
    </location>
</feature>
<organism evidence="2">
    <name type="scientific">Candidatus Thiocaldithrix dubininis</name>
    <dbReference type="NCBI Taxonomy" id="3080823"/>
    <lineage>
        <taxon>Bacteria</taxon>
        <taxon>Pseudomonadati</taxon>
        <taxon>Pseudomonadota</taxon>
        <taxon>Gammaproteobacteria</taxon>
        <taxon>Thiotrichales</taxon>
        <taxon>Thiotrichaceae</taxon>
        <taxon>Candidatus Thiocaldithrix</taxon>
    </lineage>
</organism>
<dbReference type="InterPro" id="IPR002477">
    <property type="entry name" value="Peptidoglycan-bd-like"/>
</dbReference>
<reference evidence="2" key="2">
    <citation type="submission" date="2023-04" db="EMBL/GenBank/DDBJ databases">
        <authorList>
            <person name="Beletskiy A.V."/>
            <person name="Mardanov A.V."/>
            <person name="Ravin N.V."/>
        </authorList>
    </citation>
    <scope>NUCLEOTIDE SEQUENCE</scope>
    <source>
        <strain evidence="2">GKL-01</strain>
    </source>
</reference>
<dbReference type="SUPFAM" id="SSF47090">
    <property type="entry name" value="PGBD-like"/>
    <property type="match status" value="1"/>
</dbReference>
<evidence type="ECO:0000313" key="2">
    <source>
        <dbReference type="EMBL" id="WGZ90084.1"/>
    </source>
</evidence>
<proteinExistence type="predicted"/>
<dbReference type="InterPro" id="IPR036366">
    <property type="entry name" value="PGBDSf"/>
</dbReference>
<dbReference type="InterPro" id="IPR036365">
    <property type="entry name" value="PGBD-like_sf"/>
</dbReference>
<protein>
    <submittedName>
        <fullName evidence="2">Peptidoglycan-binding domain-containing protein</fullName>
    </submittedName>
</protein>
<reference evidence="2" key="1">
    <citation type="journal article" date="2023" name="Int. J. Mol. Sci.">
        <title>Metagenomics Revealed a New Genus 'Candidatus Thiocaldithrix dubininis' gen. nov., sp. nov. and a New Species 'Candidatus Thiothrix putei' sp. nov. in the Family Thiotrichaceae, Some Members of Which Have Traits of Both Na+- and H+-Motive Energetics.</title>
        <authorList>
            <person name="Ravin N.V."/>
            <person name="Muntyan M.S."/>
            <person name="Smolyakov D.D."/>
            <person name="Rudenko T.S."/>
            <person name="Beletsky A.V."/>
            <person name="Mardanov A.V."/>
            <person name="Grabovich M.Y."/>
        </authorList>
    </citation>
    <scope>NUCLEOTIDE SEQUENCE</scope>
    <source>
        <strain evidence="2">GKL-01</strain>
    </source>
</reference>
<dbReference type="KEGG" id="tdu:QJT80_11320"/>
<evidence type="ECO:0000259" key="1">
    <source>
        <dbReference type="Pfam" id="PF01471"/>
    </source>
</evidence>
<dbReference type="Gene3D" id="1.10.101.10">
    <property type="entry name" value="PGBD-like superfamily/PGBD"/>
    <property type="match status" value="1"/>
</dbReference>
<dbReference type="AlphaFoldDB" id="A0AA95H6X2"/>
<dbReference type="Proteomes" id="UP001300672">
    <property type="component" value="Chromosome"/>
</dbReference>
<sequence length="286" mass="31783">MPSVLQASVTPVCKRQVLKPAISTQRNEQVTVVEGSNLYELTPTELGTSERKVKTKDGYVSYEVIPATFKQVSETIEIERERIELVTLPAEYVTETKQIKVKDATQRWNSACLPIAEETVLPTHCLITTPAAYKTVTRKVIKTPARTVKKVIPAKTQTITRQVIDQPAQLLRKEIPAEYITLNLTHVTKAAGTRSTPIPNEYQTVETEIVHQAAGVASLPAWCEDQLQVADGTRLQQRLKQLGYYQGAINGIYNPQTQQALVAFQQANRLASGAITLESLRQLGLY</sequence>
<accession>A0AA95H6X2</accession>
<dbReference type="Pfam" id="PF01471">
    <property type="entry name" value="PG_binding_1"/>
    <property type="match status" value="1"/>
</dbReference>
<name>A0AA95H6X2_9GAMM</name>
<gene>
    <name evidence="2" type="ORF">QJT80_11320</name>
</gene>